<proteinExistence type="predicted"/>
<sequence>MDYFDKLATQHTRTSNITYVDAKDNINLKINNYNKNPSYMAAGPRMPQNFRLKGEYHDEDKQHNIDMTMFNKKKELNDFDAYTKDNYTLCDEICAPLVNPIKNGPEYYMTQIINCLSLDLYQYIRSLYTNNIIFYSSYLLLCSLSVLYSVSNDRELKTFFQNKNIETVLTGINKIESQLDVKINNIIITKNPDLINSPYQNLSSVSNSIESINEFNNLNNFYVIDKEQFYKYNNPNNIMIYNTINFELIFRHNYNKINIIKTQFLGKNKRIIRSLEYEDAFLFYNEQDQLLEIPCDNNLVFGFLLNNKNVKYNVLEEYIKKLKLIHFAKITIPYIKQQVVISIKSIISKIGLKNLLNNFRINNNNTKIDIFNQYIKIIFNPNSDKMNSLQNHYTNDVTNLNINNPFIFYIRSVYNNAILAYGNYN</sequence>
<gene>
    <name evidence="1" type="ORF">Hokovirus_2_103</name>
</gene>
<evidence type="ECO:0008006" key="2">
    <source>
        <dbReference type="Google" id="ProtNLM"/>
    </source>
</evidence>
<reference evidence="1" key="1">
    <citation type="journal article" date="2017" name="Science">
        <title>Giant viruses with an expanded complement of translation system components.</title>
        <authorList>
            <person name="Schulz F."/>
            <person name="Yutin N."/>
            <person name="Ivanova N.N."/>
            <person name="Ortega D.R."/>
            <person name="Lee T.K."/>
            <person name="Vierheilig J."/>
            <person name="Daims H."/>
            <person name="Horn M."/>
            <person name="Wagner M."/>
            <person name="Jensen G.J."/>
            <person name="Kyrpides N.C."/>
            <person name="Koonin E.V."/>
            <person name="Woyke T."/>
        </authorList>
    </citation>
    <scope>NUCLEOTIDE SEQUENCE</scope>
    <source>
        <strain evidence="1">HKV1</strain>
    </source>
</reference>
<protein>
    <recommendedName>
        <fullName evidence="2">Serpin domain-containing protein</fullName>
    </recommendedName>
</protein>
<evidence type="ECO:0000313" key="1">
    <source>
        <dbReference type="EMBL" id="ARF10576.1"/>
    </source>
</evidence>
<name>A0A1V0SFS0_9VIRU</name>
<dbReference type="InterPro" id="IPR036186">
    <property type="entry name" value="Serpin_sf"/>
</dbReference>
<dbReference type="EMBL" id="KY684104">
    <property type="protein sequence ID" value="ARF10576.1"/>
    <property type="molecule type" value="Genomic_DNA"/>
</dbReference>
<dbReference type="SUPFAM" id="SSF56574">
    <property type="entry name" value="Serpins"/>
    <property type="match status" value="1"/>
</dbReference>
<accession>A0A1V0SFS0</accession>
<organism evidence="1">
    <name type="scientific">Hokovirus HKV1</name>
    <dbReference type="NCBI Taxonomy" id="1977638"/>
    <lineage>
        <taxon>Viruses</taxon>
        <taxon>Varidnaviria</taxon>
        <taxon>Bamfordvirae</taxon>
        <taxon>Nucleocytoviricota</taxon>
        <taxon>Megaviricetes</taxon>
        <taxon>Imitervirales</taxon>
        <taxon>Mimiviridae</taxon>
        <taxon>Klosneuvirinae</taxon>
        <taxon>Hokovirus</taxon>
    </lineage>
</organism>